<proteinExistence type="predicted"/>
<dbReference type="InterPro" id="IPR018657">
    <property type="entry name" value="LarA-like_N"/>
</dbReference>
<reference evidence="2 3" key="1">
    <citation type="submission" date="2020-08" db="EMBL/GenBank/DDBJ databases">
        <title>Bridging the membrane lipid divide: bacteria of the FCB group superphylum have the potential to synthesize archaeal ether lipids.</title>
        <authorList>
            <person name="Villanueva L."/>
            <person name="Von Meijenfeldt F.A.B."/>
            <person name="Westbye A.B."/>
            <person name="Yadav S."/>
            <person name="Hopmans E.C."/>
            <person name="Dutilh B.E."/>
            <person name="Sinninghe Damste J.S."/>
        </authorList>
    </citation>
    <scope>NUCLEOTIDE SEQUENCE [LARGE SCALE GENOMIC DNA]</scope>
    <source>
        <strain evidence="2">NIOZ-UU27</strain>
    </source>
</reference>
<evidence type="ECO:0000313" key="2">
    <source>
        <dbReference type="EMBL" id="MBC8177275.1"/>
    </source>
</evidence>
<organism evidence="2 3">
    <name type="scientific">Candidatus Desulfacyla euxinica</name>
    <dbReference type="NCBI Taxonomy" id="2841693"/>
    <lineage>
        <taxon>Bacteria</taxon>
        <taxon>Deltaproteobacteria</taxon>
        <taxon>Candidatus Desulfacyla</taxon>
    </lineage>
</organism>
<evidence type="ECO:0000313" key="3">
    <source>
        <dbReference type="Proteomes" id="UP000650524"/>
    </source>
</evidence>
<dbReference type="Proteomes" id="UP000650524">
    <property type="component" value="Unassembled WGS sequence"/>
</dbReference>
<gene>
    <name evidence="2" type="ORF">H8E19_07695</name>
</gene>
<evidence type="ECO:0000259" key="1">
    <source>
        <dbReference type="Pfam" id="PF09861"/>
    </source>
</evidence>
<feature type="domain" description="LarA-like N-terminal" evidence="1">
    <location>
        <begin position="21"/>
        <end position="181"/>
    </location>
</feature>
<dbReference type="GO" id="GO:0050043">
    <property type="term" value="F:lactate racemase activity"/>
    <property type="evidence" value="ECO:0007669"/>
    <property type="project" value="InterPro"/>
</dbReference>
<dbReference type="AlphaFoldDB" id="A0A8J6T2Y3"/>
<dbReference type="Gene3D" id="3.40.50.11440">
    <property type="match status" value="1"/>
</dbReference>
<dbReference type="Pfam" id="PF09861">
    <property type="entry name" value="Lar_N"/>
    <property type="match status" value="1"/>
</dbReference>
<protein>
    <submittedName>
        <fullName evidence="2">DUF2088 domain-containing protein</fullName>
    </submittedName>
</protein>
<sequence length="424" mass="46369">MNYPNMFHIRQVFDAPRIPDIEGALDRELESVRIKSLLKKGARVAITAGSRGVANIDLILRHLVRILKENSAKPFLVPTMGSHGGGTAEGQIEVLKSFNITEESIGAPIISSMDVVEIGKSRFGFPVMVDTHTAEADGIIVLNRIKPHTEFEGPIESGLMKMMAIGMGKHRGCLEVHKQTVNFGYKEVIPEIGEVILENLPVLFGIGIVENIYDETAIIRAVPSSRFLTEEKKLLVEAKRLMARLPFDKADVLIVDKMGKNLSGTGMDTNVIGRIMFIGEKEPEHPKITRVVVLDLTEASHGNAVGIGLADYATERLVSKVDHGVTAINCITAMSPEKGRIPIVLKTDKEAVEAALNTIGAVDPDKARVIHIKNTLEIGELEASAAFMEEVEKREELKLIEKLGPLAFDSEGGLSPVEMKFETE</sequence>
<dbReference type="EMBL" id="JACNJD010000200">
    <property type="protein sequence ID" value="MBC8177275.1"/>
    <property type="molecule type" value="Genomic_DNA"/>
</dbReference>
<accession>A0A8J6T2Y3</accession>
<name>A0A8J6T2Y3_9DELT</name>
<comment type="caution">
    <text evidence="2">The sequence shown here is derived from an EMBL/GenBank/DDBJ whole genome shotgun (WGS) entry which is preliminary data.</text>
</comment>